<keyword evidence="1" id="KW-0732">Signal</keyword>
<dbReference type="Proteomes" id="UP001549921">
    <property type="component" value="Unassembled WGS sequence"/>
</dbReference>
<comment type="caution">
    <text evidence="2">The sequence shown here is derived from an EMBL/GenBank/DDBJ whole genome shotgun (WGS) entry which is preliminary data.</text>
</comment>
<dbReference type="Proteomes" id="UP001549920">
    <property type="component" value="Unassembled WGS sequence"/>
</dbReference>
<protein>
    <submittedName>
        <fullName evidence="2">Uncharacterized protein</fullName>
    </submittedName>
</protein>
<evidence type="ECO:0000313" key="3">
    <source>
        <dbReference type="EMBL" id="KAL0902101.1"/>
    </source>
</evidence>
<dbReference type="EMBL" id="JBEUOH010000001">
    <property type="protein sequence ID" value="KAL0902101.1"/>
    <property type="molecule type" value="Genomic_DNA"/>
</dbReference>
<dbReference type="AlphaFoldDB" id="A0ABD0TQV5"/>
<dbReference type="InterPro" id="IPR031734">
    <property type="entry name" value="MBF2"/>
</dbReference>
<evidence type="ECO:0000256" key="1">
    <source>
        <dbReference type="SAM" id="SignalP"/>
    </source>
</evidence>
<reference evidence="4 5" key="1">
    <citation type="submission" date="2024-06" db="EMBL/GenBank/DDBJ databases">
        <title>A chromosome-level genome assembly of beet webworm, Loxostege sticticalis.</title>
        <authorList>
            <person name="Zhang Y."/>
        </authorList>
    </citation>
    <scope>NUCLEOTIDE SEQUENCE [LARGE SCALE GENOMIC DNA]</scope>
    <source>
        <strain evidence="3">AQ026</strain>
        <strain evidence="2">AQ028</strain>
        <tissue evidence="2">Male pupae</tissue>
        <tissue evidence="3">Whole body</tissue>
    </source>
</reference>
<evidence type="ECO:0000313" key="4">
    <source>
        <dbReference type="Proteomes" id="UP001549920"/>
    </source>
</evidence>
<gene>
    <name evidence="3" type="ORF">ABMA27_000053</name>
    <name evidence="2" type="ORF">ABMA28_000049</name>
</gene>
<dbReference type="EMBL" id="JBEDNZ010000001">
    <property type="protein sequence ID" value="KAL0851730.1"/>
    <property type="molecule type" value="Genomic_DNA"/>
</dbReference>
<dbReference type="Pfam" id="PF15868">
    <property type="entry name" value="MBF2"/>
    <property type="match status" value="1"/>
</dbReference>
<proteinExistence type="predicted"/>
<organism evidence="2 5">
    <name type="scientific">Loxostege sticticalis</name>
    <name type="common">Beet webworm moth</name>
    <dbReference type="NCBI Taxonomy" id="481309"/>
    <lineage>
        <taxon>Eukaryota</taxon>
        <taxon>Metazoa</taxon>
        <taxon>Ecdysozoa</taxon>
        <taxon>Arthropoda</taxon>
        <taxon>Hexapoda</taxon>
        <taxon>Insecta</taxon>
        <taxon>Pterygota</taxon>
        <taxon>Neoptera</taxon>
        <taxon>Endopterygota</taxon>
        <taxon>Lepidoptera</taxon>
        <taxon>Glossata</taxon>
        <taxon>Ditrysia</taxon>
        <taxon>Pyraloidea</taxon>
        <taxon>Crambidae</taxon>
        <taxon>Pyraustinae</taxon>
        <taxon>Loxostege</taxon>
    </lineage>
</organism>
<keyword evidence="4" id="KW-1185">Reference proteome</keyword>
<evidence type="ECO:0000313" key="2">
    <source>
        <dbReference type="EMBL" id="KAL0851730.1"/>
    </source>
</evidence>
<accession>A0ABD0TQV5</accession>
<sequence>MEYVILALLATIAHARMFCAKTKLPLEVGEWKHDLKHLDSAVVENKPVSITEGQVYVYDNYFPGFTIRYIHVDNVAIRSCGASAVIKAGGVGTSSVLIVLHAEANQEIRSVVDVWGTRNEAPPQKKKVLVDTKEMKNVKSLYLFDKMRAVHHNNGY</sequence>
<feature type="chain" id="PRO_5044723055" evidence="1">
    <location>
        <begin position="16"/>
        <end position="156"/>
    </location>
</feature>
<feature type="signal peptide" evidence="1">
    <location>
        <begin position="1"/>
        <end position="15"/>
    </location>
</feature>
<name>A0ABD0TQV5_LOXSC</name>
<evidence type="ECO:0000313" key="5">
    <source>
        <dbReference type="Proteomes" id="UP001549921"/>
    </source>
</evidence>